<dbReference type="AlphaFoldDB" id="A0A2T3MQZ2"/>
<protein>
    <recommendedName>
        <fullName evidence="6">DUF1311 domain-containing protein</fullName>
    </recommendedName>
</protein>
<feature type="signal peptide" evidence="1">
    <location>
        <begin position="1"/>
        <end position="25"/>
    </location>
</feature>
<comment type="caution">
    <text evidence="2">The sequence shown here is derived from an EMBL/GenBank/DDBJ whole genome shotgun (WGS) entry which is preliminary data.</text>
</comment>
<sequence>MYPFIKKTIIVTLTVGTLFSTAANATDSIVVQSCVNNQNYDEQGLIDCLQQATKNAKEQVYNFTNQGEIYNKKITNQCHNQKAAIDKGPIISSDNAKLAQCYANAWSAARDTLLGEKYNVKLTTHVYKDK</sequence>
<dbReference type="RefSeq" id="WP_045036312.1">
    <property type="nucleotide sequence ID" value="NZ_CAMQYU010000077.1"/>
</dbReference>
<evidence type="ECO:0000256" key="1">
    <source>
        <dbReference type="SAM" id="SignalP"/>
    </source>
</evidence>
<organism evidence="2 5">
    <name type="scientific">Photobacterium iliopiscarium</name>
    <dbReference type="NCBI Taxonomy" id="56192"/>
    <lineage>
        <taxon>Bacteria</taxon>
        <taxon>Pseudomonadati</taxon>
        <taxon>Pseudomonadota</taxon>
        <taxon>Gammaproteobacteria</taxon>
        <taxon>Vibrionales</taxon>
        <taxon>Vibrionaceae</taxon>
        <taxon>Photobacterium</taxon>
    </lineage>
</organism>
<evidence type="ECO:0000313" key="3">
    <source>
        <dbReference type="EMBL" id="PSW93060.1"/>
    </source>
</evidence>
<accession>A0A2T3MQZ2</accession>
<dbReference type="Proteomes" id="UP000241190">
    <property type="component" value="Unassembled WGS sequence"/>
</dbReference>
<name>A0A2T3MQZ2_9GAMM</name>
<proteinExistence type="predicted"/>
<dbReference type="EMBL" id="PYLW01000001">
    <property type="protein sequence ID" value="PSV99635.1"/>
    <property type="molecule type" value="Genomic_DNA"/>
</dbReference>
<evidence type="ECO:0000313" key="4">
    <source>
        <dbReference type="Proteomes" id="UP000241190"/>
    </source>
</evidence>
<dbReference type="Proteomes" id="UP000241954">
    <property type="component" value="Unassembled WGS sequence"/>
</dbReference>
<dbReference type="OrthoDB" id="5825756at2"/>
<keyword evidence="4" id="KW-1185">Reference proteome</keyword>
<feature type="chain" id="PRO_5015593511" description="DUF1311 domain-containing protein" evidence="1">
    <location>
        <begin position="26"/>
        <end position="130"/>
    </location>
</feature>
<dbReference type="GeneID" id="93546990"/>
<dbReference type="EMBL" id="PYOP01000030">
    <property type="protein sequence ID" value="PSW93060.1"/>
    <property type="molecule type" value="Genomic_DNA"/>
</dbReference>
<reference evidence="2 5" key="1">
    <citation type="submission" date="2018-01" db="EMBL/GenBank/DDBJ databases">
        <title>Whole genome sequencing of Histamine producing bacteria.</title>
        <authorList>
            <person name="Butler K."/>
        </authorList>
    </citation>
    <scope>NUCLEOTIDE SEQUENCE [LARGE SCALE GENOMIC DNA]</scope>
    <source>
        <strain evidence="3 4">ATCC 51761</strain>
        <strain evidence="2 5">NCIMB 13481</strain>
    </source>
</reference>
<evidence type="ECO:0000313" key="2">
    <source>
        <dbReference type="EMBL" id="PSV99635.1"/>
    </source>
</evidence>
<keyword evidence="1" id="KW-0732">Signal</keyword>
<evidence type="ECO:0008006" key="6">
    <source>
        <dbReference type="Google" id="ProtNLM"/>
    </source>
</evidence>
<gene>
    <name evidence="2" type="ORF">C9I88_00270</name>
    <name evidence="3" type="ORF">C9J52_15825</name>
</gene>
<evidence type="ECO:0000313" key="5">
    <source>
        <dbReference type="Proteomes" id="UP000241954"/>
    </source>
</evidence>